<dbReference type="STRING" id="105696.A0A1Y2MB62"/>
<evidence type="ECO:0000256" key="2">
    <source>
        <dbReference type="ARBA" id="ARBA00022448"/>
    </source>
</evidence>
<dbReference type="PANTHER" id="PTHR47797">
    <property type="entry name" value="DEHYDROGENASE, PUTATIVE (AFU_ORTHOLOGUE AFUA_8G05805)-RELATED"/>
    <property type="match status" value="1"/>
</dbReference>
<evidence type="ECO:0000256" key="8">
    <source>
        <dbReference type="SAM" id="SignalP"/>
    </source>
</evidence>
<dbReference type="Pfam" id="PF16010">
    <property type="entry name" value="CDH-cyt"/>
    <property type="match status" value="1"/>
</dbReference>
<dbReference type="Pfam" id="PF10348">
    <property type="entry name" value="DUF2427"/>
    <property type="match status" value="1"/>
</dbReference>
<dbReference type="CDD" id="cd09630">
    <property type="entry name" value="CDH_like_cytochrome"/>
    <property type="match status" value="1"/>
</dbReference>
<feature type="transmembrane region" description="Helical" evidence="7">
    <location>
        <begin position="368"/>
        <end position="387"/>
    </location>
</feature>
<proteinExistence type="predicted"/>
<dbReference type="Gene3D" id="2.60.40.1210">
    <property type="entry name" value="Cellobiose dehydrogenase, cytochrome domain"/>
    <property type="match status" value="1"/>
</dbReference>
<gene>
    <name evidence="10" type="ORF">B5807_01832</name>
</gene>
<dbReference type="InterPro" id="IPR015920">
    <property type="entry name" value="Cellobiose_DH-like_cyt"/>
</dbReference>
<keyword evidence="3 7" id="KW-0812">Transmembrane</keyword>
<protein>
    <recommendedName>
        <fullName evidence="9">Cytochrome b561 domain-containing protein</fullName>
    </recommendedName>
</protein>
<name>A0A1Y2MB62_EPING</name>
<keyword evidence="2" id="KW-0813">Transport</keyword>
<feature type="transmembrane region" description="Helical" evidence="7">
    <location>
        <begin position="338"/>
        <end position="356"/>
    </location>
</feature>
<evidence type="ECO:0000313" key="11">
    <source>
        <dbReference type="Proteomes" id="UP000193240"/>
    </source>
</evidence>
<dbReference type="InterPro" id="IPR006593">
    <property type="entry name" value="Cyt_b561/ferric_Rdtase_TM"/>
</dbReference>
<keyword evidence="4" id="KW-0249">Electron transport</keyword>
<dbReference type="SMART" id="SM00665">
    <property type="entry name" value="B561"/>
    <property type="match status" value="1"/>
</dbReference>
<dbReference type="CDD" id="cd08760">
    <property type="entry name" value="Cyt_b561_FRRS1_like"/>
    <property type="match status" value="1"/>
</dbReference>
<dbReference type="Proteomes" id="UP000193240">
    <property type="component" value="Unassembled WGS sequence"/>
</dbReference>
<keyword evidence="8" id="KW-0732">Signal</keyword>
<dbReference type="InterPro" id="IPR005018">
    <property type="entry name" value="DOMON_domain"/>
</dbReference>
<evidence type="ECO:0000313" key="10">
    <source>
        <dbReference type="EMBL" id="OSS53340.1"/>
    </source>
</evidence>
<dbReference type="AlphaFoldDB" id="A0A1Y2MB62"/>
<keyword evidence="5 7" id="KW-1133">Transmembrane helix</keyword>
<dbReference type="OMA" id="RWHWINQ"/>
<dbReference type="SUPFAM" id="SSF49344">
    <property type="entry name" value="CBD9-like"/>
    <property type="match status" value="1"/>
</dbReference>
<dbReference type="GO" id="GO:0016020">
    <property type="term" value="C:membrane"/>
    <property type="evidence" value="ECO:0007669"/>
    <property type="project" value="UniProtKB-SubCell"/>
</dbReference>
<keyword evidence="11" id="KW-1185">Reference proteome</keyword>
<comment type="subcellular location">
    <subcellularLocation>
        <location evidence="1">Membrane</location>
    </subcellularLocation>
</comment>
<evidence type="ECO:0000259" key="9">
    <source>
        <dbReference type="PROSITE" id="PS50939"/>
    </source>
</evidence>
<evidence type="ECO:0000256" key="7">
    <source>
        <dbReference type="SAM" id="Phobius"/>
    </source>
</evidence>
<evidence type="ECO:0000256" key="3">
    <source>
        <dbReference type="ARBA" id="ARBA00022692"/>
    </source>
</evidence>
<dbReference type="PANTHER" id="PTHR47797:SF1">
    <property type="entry name" value="CYTOCHROME B561 DOMAIN-CONTAINING PROTEIN-RELATED"/>
    <property type="match status" value="1"/>
</dbReference>
<dbReference type="Gene3D" id="1.20.120.1770">
    <property type="match status" value="1"/>
</dbReference>
<dbReference type="InterPro" id="IPR018825">
    <property type="entry name" value="DUF2427"/>
</dbReference>
<feature type="transmembrane region" description="Helical" evidence="7">
    <location>
        <begin position="239"/>
        <end position="260"/>
    </location>
</feature>
<evidence type="ECO:0000256" key="5">
    <source>
        <dbReference type="ARBA" id="ARBA00022989"/>
    </source>
</evidence>
<dbReference type="PROSITE" id="PS50939">
    <property type="entry name" value="CYTOCHROME_B561"/>
    <property type="match status" value="1"/>
</dbReference>
<sequence length="424" mass="46424">MYSRLVLTLLFAFFSSIFQVVAAATQETEASIATFISPTGAGNLTYALIAAKNGDVRMHLSAPATYQWVGVGTGSEMDGSVMFILYENADKLNATLSTRLSDGHNEPSYSKNVECELEATEGHNSIVQKDNSRYYSVNIYCRNLTAHGKGDGKLDFSNTKQPFVYAWGPADGALLSASKSASIKRHVAYGNFWIDLTKAASPNLESNITLTGNSLLITQNAGSDGQAESDGDKVGPAHAAIMLAAFVVIFPLGAVLLRFLESVKTHSIVQTIGLLATVFGVGVGLYLSRMYNHSKNVSSGHQVFGLILLILLLVQWAIGFHHHLRFRKYKRSTLYGRLHLYAGPTIVLGGIINGFTGFNFSREPHNNVYYGAVVAVVLVIVLSSLVWKRWSKNKQPKHNRIMEDDEQNHDAFRMNVVRGSGEVR</sequence>
<feature type="signal peptide" evidence="8">
    <location>
        <begin position="1"/>
        <end position="23"/>
    </location>
</feature>
<dbReference type="EMBL" id="KZ107839">
    <property type="protein sequence ID" value="OSS53340.1"/>
    <property type="molecule type" value="Genomic_DNA"/>
</dbReference>
<accession>A0A1Y2MB62</accession>
<keyword evidence="6 7" id="KW-0472">Membrane</keyword>
<evidence type="ECO:0000256" key="1">
    <source>
        <dbReference type="ARBA" id="ARBA00004370"/>
    </source>
</evidence>
<feature type="transmembrane region" description="Helical" evidence="7">
    <location>
        <begin position="267"/>
        <end position="287"/>
    </location>
</feature>
<evidence type="ECO:0000256" key="6">
    <source>
        <dbReference type="ARBA" id="ARBA00023136"/>
    </source>
</evidence>
<feature type="chain" id="PRO_5012146890" description="Cytochrome b561 domain-containing protein" evidence="8">
    <location>
        <begin position="24"/>
        <end position="424"/>
    </location>
</feature>
<feature type="domain" description="Cytochrome b561" evidence="9">
    <location>
        <begin position="201"/>
        <end position="391"/>
    </location>
</feature>
<evidence type="ECO:0000256" key="4">
    <source>
        <dbReference type="ARBA" id="ARBA00022982"/>
    </source>
</evidence>
<organism evidence="10 11">
    <name type="scientific">Epicoccum nigrum</name>
    <name type="common">Soil fungus</name>
    <name type="synonym">Epicoccum purpurascens</name>
    <dbReference type="NCBI Taxonomy" id="105696"/>
    <lineage>
        <taxon>Eukaryota</taxon>
        <taxon>Fungi</taxon>
        <taxon>Dikarya</taxon>
        <taxon>Ascomycota</taxon>
        <taxon>Pezizomycotina</taxon>
        <taxon>Dothideomycetes</taxon>
        <taxon>Pleosporomycetidae</taxon>
        <taxon>Pleosporales</taxon>
        <taxon>Pleosporineae</taxon>
        <taxon>Didymellaceae</taxon>
        <taxon>Epicoccum</taxon>
    </lineage>
</organism>
<feature type="transmembrane region" description="Helical" evidence="7">
    <location>
        <begin position="299"/>
        <end position="318"/>
    </location>
</feature>
<dbReference type="InParanoid" id="A0A1Y2MB62"/>
<dbReference type="SMART" id="SM00664">
    <property type="entry name" value="DoH"/>
    <property type="match status" value="1"/>
</dbReference>
<reference evidence="10 11" key="1">
    <citation type="journal article" date="2017" name="Genome Announc.">
        <title>Genome sequence of the saprophytic ascomycete Epicoccum nigrum ICMP 19927 strain isolated from New Zealand.</title>
        <authorList>
            <person name="Fokin M."/>
            <person name="Fleetwood D."/>
            <person name="Weir B.S."/>
            <person name="Villas-Boas S.G."/>
        </authorList>
    </citation>
    <scope>NUCLEOTIDE SEQUENCE [LARGE SCALE GENOMIC DNA]</scope>
    <source>
        <strain evidence="10 11">ICMP 19927</strain>
    </source>
</reference>